<dbReference type="Proteomes" id="UP000540989">
    <property type="component" value="Unassembled WGS sequence"/>
</dbReference>
<comment type="caution">
    <text evidence="1">The sequence shown here is derived from an EMBL/GenBank/DDBJ whole genome shotgun (WGS) entry which is preliminary data.</text>
</comment>
<gene>
    <name evidence="1" type="ORF">HDF16_005330</name>
</gene>
<keyword evidence="2" id="KW-1185">Reference proteome</keyword>
<organism evidence="1 2">
    <name type="scientific">Granulicella aggregans</name>
    <dbReference type="NCBI Taxonomy" id="474949"/>
    <lineage>
        <taxon>Bacteria</taxon>
        <taxon>Pseudomonadati</taxon>
        <taxon>Acidobacteriota</taxon>
        <taxon>Terriglobia</taxon>
        <taxon>Terriglobales</taxon>
        <taxon>Acidobacteriaceae</taxon>
        <taxon>Granulicella</taxon>
    </lineage>
</organism>
<proteinExistence type="predicted"/>
<sequence>MSFRYHAITTVHVAEYKRLRQVWDLSGIDQDVDRLLFVQDKPRTAAQAERLSALQASVRAGRLDDPCRS</sequence>
<evidence type="ECO:0000313" key="2">
    <source>
        <dbReference type="Proteomes" id="UP000540989"/>
    </source>
</evidence>
<dbReference type="AlphaFoldDB" id="A0A7W7ZIJ3"/>
<accession>A0A7W7ZIJ3</accession>
<reference evidence="1 2" key="1">
    <citation type="submission" date="2020-08" db="EMBL/GenBank/DDBJ databases">
        <title>Genomic Encyclopedia of Type Strains, Phase IV (KMG-V): Genome sequencing to study the core and pangenomes of soil and plant-associated prokaryotes.</title>
        <authorList>
            <person name="Whitman W."/>
        </authorList>
    </citation>
    <scope>NUCLEOTIDE SEQUENCE [LARGE SCALE GENOMIC DNA]</scope>
    <source>
        <strain evidence="1 2">M8UP14</strain>
    </source>
</reference>
<dbReference type="EMBL" id="JACHIP010000015">
    <property type="protein sequence ID" value="MBB5060594.1"/>
    <property type="molecule type" value="Genomic_DNA"/>
</dbReference>
<protein>
    <submittedName>
        <fullName evidence="1">Uncharacterized protein</fullName>
    </submittedName>
</protein>
<name>A0A7W7ZIJ3_9BACT</name>
<evidence type="ECO:0000313" key="1">
    <source>
        <dbReference type="EMBL" id="MBB5060594.1"/>
    </source>
</evidence>